<feature type="compositionally biased region" description="Pro residues" evidence="4">
    <location>
        <begin position="357"/>
        <end position="371"/>
    </location>
</feature>
<evidence type="ECO:0000259" key="5">
    <source>
        <dbReference type="PROSITE" id="PS50158"/>
    </source>
</evidence>
<dbReference type="CDD" id="cd00303">
    <property type="entry name" value="retropepsin_like"/>
    <property type="match status" value="1"/>
</dbReference>
<evidence type="ECO:0000313" key="7">
    <source>
        <dbReference type="Proteomes" id="UP000076154"/>
    </source>
</evidence>
<dbReference type="InterPro" id="IPR025165">
    <property type="entry name" value="DUF4100"/>
</dbReference>
<evidence type="ECO:0000256" key="1">
    <source>
        <dbReference type="ARBA" id="ARBA00022581"/>
    </source>
</evidence>
<reference evidence="6" key="1">
    <citation type="submission" date="2018-04" db="EMBL/GenBank/DDBJ databases">
        <title>Whole genome sequencing of Hypsizygus marmoreus.</title>
        <authorList>
            <person name="Choi I.-G."/>
            <person name="Min B."/>
            <person name="Kim J.-G."/>
            <person name="Kim S."/>
            <person name="Oh Y.-L."/>
            <person name="Kong W.-S."/>
            <person name="Park H."/>
            <person name="Jeong J."/>
            <person name="Song E.-S."/>
        </authorList>
    </citation>
    <scope>NUCLEOTIDE SEQUENCE [LARGE SCALE GENOMIC DNA]</scope>
    <source>
        <strain evidence="6">51987-8</strain>
    </source>
</reference>
<feature type="compositionally biased region" description="Basic and acidic residues" evidence="4">
    <location>
        <begin position="249"/>
        <end position="263"/>
    </location>
</feature>
<dbReference type="Proteomes" id="UP000076154">
    <property type="component" value="Unassembled WGS sequence"/>
</dbReference>
<keyword evidence="2" id="KW-0507">mRNA processing</keyword>
<feature type="region of interest" description="Disordered" evidence="4">
    <location>
        <begin position="329"/>
        <end position="371"/>
    </location>
</feature>
<dbReference type="PROSITE" id="PS50158">
    <property type="entry name" value="ZF_CCHC"/>
    <property type="match status" value="1"/>
</dbReference>
<dbReference type="InterPro" id="IPR036875">
    <property type="entry name" value="Znf_CCHC_sf"/>
</dbReference>
<dbReference type="EMBL" id="LUEZ02000080">
    <property type="protein sequence ID" value="RDB19435.1"/>
    <property type="molecule type" value="Genomic_DNA"/>
</dbReference>
<keyword evidence="3" id="KW-0863">Zinc-finger</keyword>
<gene>
    <name evidence="6" type="ORF">Hypma_013733</name>
</gene>
<feature type="compositionally biased region" description="Low complexity" evidence="4">
    <location>
        <begin position="1351"/>
        <end position="1382"/>
    </location>
</feature>
<feature type="compositionally biased region" description="Basic residues" evidence="4">
    <location>
        <begin position="1426"/>
        <end position="1435"/>
    </location>
</feature>
<dbReference type="GO" id="GO:0008270">
    <property type="term" value="F:zinc ion binding"/>
    <property type="evidence" value="ECO:0007669"/>
    <property type="project" value="UniProtKB-KW"/>
</dbReference>
<dbReference type="SMART" id="SM00343">
    <property type="entry name" value="ZnF_C2HC"/>
    <property type="match status" value="1"/>
</dbReference>
<evidence type="ECO:0000256" key="4">
    <source>
        <dbReference type="SAM" id="MobiDB-lite"/>
    </source>
</evidence>
<feature type="region of interest" description="Disordered" evidence="4">
    <location>
        <begin position="1602"/>
        <end position="1627"/>
    </location>
</feature>
<sequence>MMPSPRAKEAPKTFTGSHEDVRKFNKRYNSLCTTYNVPEAEKCERVVDYCSNRVVRLIEALSSYVDRKWDVLEKDLLRYYDADRRDTRYIIRDLKQLVREWKHRPVHSLTKWKQYERKFITIGGWLHAKKKISEDEQAGFFWQGINKSLREKIENRIAAENPTISLTKAFPMETVISIVGKIFECNRFDYNLAESDSDLPDWDDDSDDDSDDSDDSDSEEDTKRKSSHKRNKRKKRSKHYSSGSDSDEVSDHKPSHRTSKDSAIKTSKSAKKEVSFKPAEQDDVEQLIEQLGKMTIDDPRYGLLYYKALKLDSIVAKCIPAPAIDVTTTARSPRAPYPNPPPRTTYPMQQLDGAPPNSRPVPPHMSGPNSAPRPPMTCYGCGKPGHSMRDCTELQKYIQNGELHRDEYNRIVFRDERRKGAKSHFYTLDHVSDYYQSDAEDEDEFEVFGAEHAPKMITRSRREAMDKVTKPPHRDKDTPRPDGKSNQNAQPSAEAPAPRQGMGTRDNPQESPAPPEVAQQRRARPLQDITPVPVDARQPRVVELPTQDVEMGDATYPRRQVNRNQARTEPQAPTTEKTAPKPRGPVWQSQISSQIEDKQVVSQILNTPVTLRIGEVLATSREVSDQLVELVKRKNPRPVTAAVANVSASTKDTGKLIRIPLRLENKRILGIIDTGSELNVINRNIVRDLTEAPVDPKRKVTMNDANGGAGNLNGHISDVLLKCGSVETYANLYIGDSVPFDLLLGRPWQRENLVSIEERTDGTYLVFRDHRDPEIMHELLVEDRTVCPNYPFDIRNPPQVSHFTVGMATATPSEPEVTYAASTEFSESFWQQIRQVAGGIPVLGDPEDNLETFRALSEPTPAPHNTPADSPVPEMDNNHHELPAIPINGQVNGQTMREVPEIPMNDRVLPNTINSREIVRTQMTMLEKPTVEALRQSIYGDVGVSTLSHVKAALAYLAHQIKTEIRRQDDDGRAFQREVRETPGILRQPSLARDVVLFQTRKAFMDRLSQFIVAQIRKTESVMLYKTRRDFRAPSNFYRPLRLQNQTTPHNMSQPAPAPADPFSIPPNNIPPPTPADNLMLGLSEAQIHAQLNNLAFLWDGWMLGAERLYPIILTSPFCMRLDPRLVNGRRIENVAMFDASMAFVHQYPNPPSVRTGDVFLTFVEHSPDTPSTTPPSYPPDEPGAASGAAILHAPNLHDLADAAAAARANLAGTATAETPPNPIVVDCDEQILFSTTANVLSAVAGPLRPYDFSAPPELEPRRVYHPRNLPSIEHRQSRPPRPIELIRRARKALEQRKLRDRRARVLERRRRAREERREYEMDAGVSKTSVSSSSTEITTDSADDERDSSSDTSSSHSSDSSTSEDVIFDSRSSSPHRFSPPVAEPRTIQAGHATYYQLREDGTIEIEFFVPDEEDEDDSGEYHLRSHPQPHAHRPLVVAEDDSNTGDDVPATSSSHAATNVSPTPDHLPPSNANPSTHADAFGHAERVPQAPAAAMSNPARPVPVRPMYGLNHYYGDPNAMQDESRTFHNGSPSVVHAQDDPASELALPMPRPPVLVVPDVPLTHQVSFDTAGESDAHPSVPALANGRSKSLGNAIFEQEQHGEEFSPPSASEILEPTPTRTQDPRRRLRQVDTGLYHPFILSPIPTMSDEAASVVSLTPSERPDVQSPVPSVPDAIRAQWGTLALPMDVEVVGEMTDILAVLTSVSRAASGTEVKILDSMRPYPIDSGLGERVDSTSPMEDAKEDFASEDQDTSSLIQTNTGLRSGMSSPRNDRVISTEHPLVPADSPSVSRTEVEILELMSSSPIDSGVGEHVESIVPMEGTSFIPTSWSSSANQPRSSSFEDTAMDFLSEDCVDDLRPPTAVRRHSGPDQNQMGSKSKPIDVDAVSASDVTTLSVASPDQWETLASMIDKTHHIVEDLKRKERARNAPPGSPLSEAAHEDLDTPSPLLIIDSPEDFERVRYMQIEDLFRTMDISHTQQIRQIDEAI</sequence>
<feature type="compositionally biased region" description="Basic residues" evidence="4">
    <location>
        <begin position="225"/>
        <end position="239"/>
    </location>
</feature>
<proteinExistence type="predicted"/>
<feature type="region of interest" description="Disordered" evidence="4">
    <location>
        <begin position="199"/>
        <end position="281"/>
    </location>
</feature>
<keyword evidence="7" id="KW-1185">Reference proteome</keyword>
<feature type="region of interest" description="Disordered" evidence="4">
    <location>
        <begin position="1923"/>
        <end position="1950"/>
    </location>
</feature>
<comment type="caution">
    <text evidence="6">The sequence shown here is derived from an EMBL/GenBank/DDBJ whole genome shotgun (WGS) entry which is preliminary data.</text>
</comment>
<dbReference type="Gene3D" id="4.10.60.10">
    <property type="entry name" value="Zinc finger, CCHC-type"/>
    <property type="match status" value="1"/>
</dbReference>
<evidence type="ECO:0000256" key="2">
    <source>
        <dbReference type="ARBA" id="ARBA00022664"/>
    </source>
</evidence>
<feature type="compositionally biased region" description="Polar residues" evidence="4">
    <location>
        <begin position="562"/>
        <end position="577"/>
    </location>
</feature>
<dbReference type="InterPro" id="IPR021109">
    <property type="entry name" value="Peptidase_aspartic_dom_sf"/>
</dbReference>
<dbReference type="InParanoid" id="A0A369JG97"/>
<organism evidence="6 7">
    <name type="scientific">Hypsizygus marmoreus</name>
    <name type="common">White beech mushroom</name>
    <name type="synonym">Agaricus marmoreus</name>
    <dbReference type="NCBI Taxonomy" id="39966"/>
    <lineage>
        <taxon>Eukaryota</taxon>
        <taxon>Fungi</taxon>
        <taxon>Dikarya</taxon>
        <taxon>Basidiomycota</taxon>
        <taxon>Agaricomycotina</taxon>
        <taxon>Agaricomycetes</taxon>
        <taxon>Agaricomycetidae</taxon>
        <taxon>Agaricales</taxon>
        <taxon>Tricholomatineae</taxon>
        <taxon>Lyophyllaceae</taxon>
        <taxon>Hypsizygus</taxon>
    </lineage>
</organism>
<dbReference type="GO" id="GO:0006397">
    <property type="term" value="P:mRNA processing"/>
    <property type="evidence" value="ECO:0007669"/>
    <property type="project" value="UniProtKB-KW"/>
</dbReference>
<feature type="compositionally biased region" description="Low complexity" evidence="4">
    <location>
        <begin position="1327"/>
        <end position="1341"/>
    </location>
</feature>
<feature type="domain" description="CCHC-type" evidence="5">
    <location>
        <begin position="378"/>
        <end position="393"/>
    </location>
</feature>
<dbReference type="Gene3D" id="2.40.70.10">
    <property type="entry name" value="Acid Proteases"/>
    <property type="match status" value="1"/>
</dbReference>
<evidence type="ECO:0000256" key="3">
    <source>
        <dbReference type="PROSITE-ProRule" id="PRU00047"/>
    </source>
</evidence>
<dbReference type="PANTHER" id="PTHR13037:SF24">
    <property type="entry name" value="POLYCOMB PROTEIN PCL-RELATED"/>
    <property type="match status" value="1"/>
</dbReference>
<dbReference type="SUPFAM" id="SSF50630">
    <property type="entry name" value="Acid proteases"/>
    <property type="match status" value="1"/>
</dbReference>
<evidence type="ECO:0000313" key="6">
    <source>
        <dbReference type="EMBL" id="RDB19435.1"/>
    </source>
</evidence>
<name>A0A369JG97_HYPMA</name>
<keyword evidence="1" id="KW-0945">Host-virus interaction</keyword>
<dbReference type="SUPFAM" id="SSF57756">
    <property type="entry name" value="Retrovirus zinc finger-like domains"/>
    <property type="match status" value="1"/>
</dbReference>
<dbReference type="Pfam" id="PF00098">
    <property type="entry name" value="zf-CCHC"/>
    <property type="match status" value="1"/>
</dbReference>
<dbReference type="InterPro" id="IPR001878">
    <property type="entry name" value="Znf_CCHC"/>
</dbReference>
<dbReference type="OrthoDB" id="3016331at2759"/>
<feature type="region of interest" description="Disordered" evidence="4">
    <location>
        <begin position="1414"/>
        <end position="1481"/>
    </location>
</feature>
<feature type="compositionally biased region" description="Basic and acidic residues" evidence="4">
    <location>
        <begin position="460"/>
        <end position="483"/>
    </location>
</feature>
<protein>
    <recommendedName>
        <fullName evidence="5">CCHC-type domain-containing protein</fullName>
    </recommendedName>
</protein>
<feature type="region of interest" description="Disordered" evidence="4">
    <location>
        <begin position="1314"/>
        <end position="1389"/>
    </location>
</feature>
<feature type="compositionally biased region" description="Pro residues" evidence="4">
    <location>
        <begin position="335"/>
        <end position="344"/>
    </location>
</feature>
<keyword evidence="3" id="KW-0479">Metal-binding</keyword>
<dbReference type="STRING" id="39966.A0A369JG97"/>
<dbReference type="Pfam" id="PF13352">
    <property type="entry name" value="DUF4100"/>
    <property type="match status" value="1"/>
</dbReference>
<dbReference type="PANTHER" id="PTHR13037">
    <property type="entry name" value="FORMIN"/>
    <property type="match status" value="1"/>
</dbReference>
<feature type="compositionally biased region" description="Polar residues" evidence="4">
    <location>
        <begin position="1452"/>
        <end position="1464"/>
    </location>
</feature>
<feature type="region of interest" description="Disordered" evidence="4">
    <location>
        <begin position="1861"/>
        <end position="1884"/>
    </location>
</feature>
<dbReference type="GO" id="GO:0003676">
    <property type="term" value="F:nucleic acid binding"/>
    <property type="evidence" value="ECO:0007669"/>
    <property type="project" value="InterPro"/>
</dbReference>
<accession>A0A369JG97</accession>
<feature type="compositionally biased region" description="Acidic residues" evidence="4">
    <location>
        <begin position="199"/>
        <end position="220"/>
    </location>
</feature>
<keyword evidence="3" id="KW-0862">Zinc</keyword>
<feature type="region of interest" description="Disordered" evidence="4">
    <location>
        <begin position="456"/>
        <end position="591"/>
    </location>
</feature>